<protein>
    <submittedName>
        <fullName evidence="1">Uncharacterized protein</fullName>
    </submittedName>
</protein>
<gene>
    <name evidence="1" type="ORF">M8A51_08150</name>
</gene>
<sequence length="80" mass="9168">MNTRCVPSTWMQEQPVDFLLLVDFKWLMAGQGWWVDLTRLQRDAAYADGCIASALASRCEPLRQRAEDLQSRCLDLAVVH</sequence>
<name>A0ABT0YMX7_9BURK</name>
<organism evidence="1 2">
    <name type="scientific">Caldimonas mangrovi</name>
    <dbReference type="NCBI Taxonomy" id="2944811"/>
    <lineage>
        <taxon>Bacteria</taxon>
        <taxon>Pseudomonadati</taxon>
        <taxon>Pseudomonadota</taxon>
        <taxon>Betaproteobacteria</taxon>
        <taxon>Burkholderiales</taxon>
        <taxon>Sphaerotilaceae</taxon>
        <taxon>Caldimonas</taxon>
    </lineage>
</organism>
<accession>A0ABT0YMX7</accession>
<evidence type="ECO:0000313" key="1">
    <source>
        <dbReference type="EMBL" id="MCM5679501.1"/>
    </source>
</evidence>
<proteinExistence type="predicted"/>
<comment type="caution">
    <text evidence="1">The sequence shown here is derived from an EMBL/GenBank/DDBJ whole genome shotgun (WGS) entry which is preliminary data.</text>
</comment>
<reference evidence="1" key="1">
    <citation type="submission" date="2022-05" db="EMBL/GenBank/DDBJ databases">
        <title>Schlegelella sp. nov., isolated from mangrove soil.</title>
        <authorList>
            <person name="Liu Y."/>
            <person name="Ge X."/>
            <person name="Liu W."/>
        </authorList>
    </citation>
    <scope>NUCLEOTIDE SEQUENCE</scope>
    <source>
        <strain evidence="1">S2-27</strain>
    </source>
</reference>
<dbReference type="Proteomes" id="UP001165541">
    <property type="component" value="Unassembled WGS sequence"/>
</dbReference>
<evidence type="ECO:0000313" key="2">
    <source>
        <dbReference type="Proteomes" id="UP001165541"/>
    </source>
</evidence>
<dbReference type="EMBL" id="JAMKFE010000004">
    <property type="protein sequence ID" value="MCM5679501.1"/>
    <property type="molecule type" value="Genomic_DNA"/>
</dbReference>
<dbReference type="RefSeq" id="WP_251777709.1">
    <property type="nucleotide sequence ID" value="NZ_JAMKFE010000004.1"/>
</dbReference>
<keyword evidence="2" id="KW-1185">Reference proteome</keyword>